<organism evidence="1">
    <name type="scientific">Prevotella sp. GTC17260</name>
    <dbReference type="NCBI Taxonomy" id="3236796"/>
    <lineage>
        <taxon>Bacteria</taxon>
        <taxon>Pseudomonadati</taxon>
        <taxon>Bacteroidota</taxon>
        <taxon>Bacteroidia</taxon>
        <taxon>Bacteroidales</taxon>
        <taxon>Prevotellaceae</taxon>
        <taxon>Prevotella</taxon>
    </lineage>
</organism>
<accession>A0AB33J8L5</accession>
<protein>
    <recommendedName>
        <fullName evidence="2">WG repeat-containing protein</fullName>
    </recommendedName>
</protein>
<dbReference type="EMBL" id="AP035788">
    <property type="protein sequence ID" value="BFO77999.1"/>
    <property type="molecule type" value="Genomic_DNA"/>
</dbReference>
<sequence>MMKIRIIVSTLCACCIGLIYDKANYYKGRSIIEYKCLPYNFVPSYIELTSNIKGLLKSKRFFCFIYNGYETVGHGFGYVYNKDGLIKDGYKTKNVFSISEIIGYYYDEKRICMICTDEKNRVRCVMPYSYKSDCIFVEVPFPQDRTSLKYVNTVDI</sequence>
<evidence type="ECO:0008006" key="2">
    <source>
        <dbReference type="Google" id="ProtNLM"/>
    </source>
</evidence>
<evidence type="ECO:0000313" key="1">
    <source>
        <dbReference type="EMBL" id="BFO77999.1"/>
    </source>
</evidence>
<gene>
    <name evidence="1" type="ORF">GTC17260_06340</name>
</gene>
<proteinExistence type="predicted"/>
<name>A0AB33J8L5_9BACT</name>
<dbReference type="AlphaFoldDB" id="A0AB33J8L5"/>
<reference evidence="1" key="1">
    <citation type="submission" date="2024-07" db="EMBL/GenBank/DDBJ databases">
        <title>Complete genome sequence of Prevotella sp. YM-2024 GTC17260.</title>
        <authorList>
            <person name="Hayashi M."/>
            <person name="Muto Y."/>
            <person name="Tanaka K."/>
            <person name="Niwa H."/>
        </authorList>
    </citation>
    <scope>NUCLEOTIDE SEQUENCE</scope>
    <source>
        <strain evidence="1">GTC17260</strain>
    </source>
</reference>